<keyword evidence="1" id="KW-0472">Membrane</keyword>
<accession>C5KK40</accession>
<dbReference type="RefSeq" id="XP_002783156.1">
    <property type="nucleotide sequence ID" value="XM_002783110.1"/>
</dbReference>
<reference evidence="2 3" key="1">
    <citation type="submission" date="2008-07" db="EMBL/GenBank/DDBJ databases">
        <authorList>
            <person name="El-Sayed N."/>
            <person name="Caler E."/>
            <person name="Inman J."/>
            <person name="Amedeo P."/>
            <person name="Hass B."/>
            <person name="Wortman J."/>
        </authorList>
    </citation>
    <scope>NUCLEOTIDE SEQUENCE [LARGE SCALE GENOMIC DNA]</scope>
    <source>
        <strain evidence="3">ATCC 50983 / TXsc</strain>
    </source>
</reference>
<keyword evidence="3" id="KW-1185">Reference proteome</keyword>
<feature type="transmembrane region" description="Helical" evidence="1">
    <location>
        <begin position="12"/>
        <end position="31"/>
    </location>
</feature>
<evidence type="ECO:0000313" key="2">
    <source>
        <dbReference type="EMBL" id="EER14952.1"/>
    </source>
</evidence>
<dbReference type="EMBL" id="GG673688">
    <property type="protein sequence ID" value="EER14952.1"/>
    <property type="molecule type" value="Genomic_DNA"/>
</dbReference>
<proteinExistence type="predicted"/>
<dbReference type="AlphaFoldDB" id="C5KK40"/>
<keyword evidence="1" id="KW-0812">Transmembrane</keyword>
<organism evidence="3">
    <name type="scientific">Perkinsus marinus (strain ATCC 50983 / TXsc)</name>
    <dbReference type="NCBI Taxonomy" id="423536"/>
    <lineage>
        <taxon>Eukaryota</taxon>
        <taxon>Sar</taxon>
        <taxon>Alveolata</taxon>
        <taxon>Perkinsozoa</taxon>
        <taxon>Perkinsea</taxon>
        <taxon>Perkinsida</taxon>
        <taxon>Perkinsidae</taxon>
        <taxon>Perkinsus</taxon>
    </lineage>
</organism>
<keyword evidence="1" id="KW-1133">Transmembrane helix</keyword>
<dbReference type="OrthoDB" id="437385at2759"/>
<dbReference type="Proteomes" id="UP000007800">
    <property type="component" value="Unassembled WGS sequence"/>
</dbReference>
<feature type="transmembrane region" description="Helical" evidence="1">
    <location>
        <begin position="71"/>
        <end position="92"/>
    </location>
</feature>
<feature type="transmembrane region" description="Helical" evidence="1">
    <location>
        <begin position="43"/>
        <end position="65"/>
    </location>
</feature>
<sequence>MTLGPYNISDIIRNPFLILVILGCSLILILLSKMALTAPPGHYWRGAIIPQFLGCLDCLVLWYVFSGSDAFVPIVFAVPASGPIFGALWVWWDKRREAAKAQALREAAAEVVEKVADASPVASTNFDSNLATMEIGRSPGYLEPAVNSMITPNGREGLVQTAQPPSSSSPTPVILMPRLSLGRSFELEVDDLESGYATPRDYRIRTFPPFLPIEVRAFAATACG</sequence>
<evidence type="ECO:0000313" key="3">
    <source>
        <dbReference type="Proteomes" id="UP000007800"/>
    </source>
</evidence>
<protein>
    <submittedName>
        <fullName evidence="2">Uncharacterized protein</fullName>
    </submittedName>
</protein>
<dbReference type="GeneID" id="9061837"/>
<gene>
    <name evidence="2" type="ORF">Pmar_PMAR023276</name>
</gene>
<name>C5KK40_PERM5</name>
<dbReference type="InParanoid" id="C5KK40"/>
<evidence type="ECO:0000256" key="1">
    <source>
        <dbReference type="SAM" id="Phobius"/>
    </source>
</evidence>
<dbReference type="OMA" id="IRTYPPF"/>